<feature type="compositionally biased region" description="Acidic residues" evidence="1">
    <location>
        <begin position="100"/>
        <end position="111"/>
    </location>
</feature>
<proteinExistence type="predicted"/>
<dbReference type="EMBL" id="JANKHO010000012">
    <property type="protein sequence ID" value="KAJ3517700.1"/>
    <property type="molecule type" value="Genomic_DNA"/>
</dbReference>
<feature type="compositionally biased region" description="Acidic residues" evidence="1">
    <location>
        <begin position="77"/>
        <end position="88"/>
    </location>
</feature>
<dbReference type="AlphaFoldDB" id="A0A9W8TGK4"/>
<evidence type="ECO:0000313" key="3">
    <source>
        <dbReference type="Proteomes" id="UP001148786"/>
    </source>
</evidence>
<evidence type="ECO:0000256" key="1">
    <source>
        <dbReference type="SAM" id="MobiDB-lite"/>
    </source>
</evidence>
<organism evidence="2 3">
    <name type="scientific">Agrocybe chaxingu</name>
    <dbReference type="NCBI Taxonomy" id="84603"/>
    <lineage>
        <taxon>Eukaryota</taxon>
        <taxon>Fungi</taxon>
        <taxon>Dikarya</taxon>
        <taxon>Basidiomycota</taxon>
        <taxon>Agaricomycotina</taxon>
        <taxon>Agaricomycetes</taxon>
        <taxon>Agaricomycetidae</taxon>
        <taxon>Agaricales</taxon>
        <taxon>Agaricineae</taxon>
        <taxon>Strophariaceae</taxon>
        <taxon>Agrocybe</taxon>
    </lineage>
</organism>
<feature type="region of interest" description="Disordered" evidence="1">
    <location>
        <begin position="145"/>
        <end position="169"/>
    </location>
</feature>
<accession>A0A9W8TGK4</accession>
<name>A0A9W8TGK4_9AGAR</name>
<evidence type="ECO:0000313" key="2">
    <source>
        <dbReference type="EMBL" id="KAJ3517700.1"/>
    </source>
</evidence>
<reference evidence="2" key="1">
    <citation type="submission" date="2022-07" db="EMBL/GenBank/DDBJ databases">
        <title>Genome Sequence of Agrocybe chaxingu.</title>
        <authorList>
            <person name="Buettner E."/>
        </authorList>
    </citation>
    <scope>NUCLEOTIDE SEQUENCE</scope>
    <source>
        <strain evidence="2">MP-N11</strain>
    </source>
</reference>
<keyword evidence="3" id="KW-1185">Reference proteome</keyword>
<feature type="region of interest" description="Disordered" evidence="1">
    <location>
        <begin position="77"/>
        <end position="130"/>
    </location>
</feature>
<sequence>MVAEIVLEFVEETGVTDILEEDKVVDVENAVSVGDQTVVVSDILELEDNGGVGVVKLNELVELLLTSDDELDVESSLESDEVAGELETEGSGVVASVLDSVEDETEGSEESVSERVTRRDRDIDLEEDKSAPPELELASIILGVNGGTNEDERDNENAVEATSPVSDNDMEVGDLVEDVIRNSELHIEELISEEEAAVHDVVLNGASVGESESRACDELSMSKVGAGVAVDGSGSWST</sequence>
<dbReference type="Proteomes" id="UP001148786">
    <property type="component" value="Unassembled WGS sequence"/>
</dbReference>
<gene>
    <name evidence="2" type="ORF">NLJ89_g336</name>
</gene>
<feature type="compositionally biased region" description="Basic and acidic residues" evidence="1">
    <location>
        <begin position="112"/>
        <end position="122"/>
    </location>
</feature>
<comment type="caution">
    <text evidence="2">The sequence shown here is derived from an EMBL/GenBank/DDBJ whole genome shotgun (WGS) entry which is preliminary data.</text>
</comment>
<protein>
    <submittedName>
        <fullName evidence="2">Uncharacterized protein</fullName>
    </submittedName>
</protein>